<sequence length="139" mass="14827">MTQIHDQPGGAESSRSSELIVTPAAVADTLRSPSLWRNRDFMLLWSGQLLSSVGSQVSLLAFPLLVLGITHSATLAGLVGALDSLPFALLCLPAGAFIDRWDRKRVMLICDSGRARCRSAASPARSTRAGDPQKDEPSP</sequence>
<evidence type="ECO:0000313" key="9">
    <source>
        <dbReference type="EMBL" id="GHO99898.1"/>
    </source>
</evidence>
<dbReference type="Proteomes" id="UP000597444">
    <property type="component" value="Unassembled WGS sequence"/>
</dbReference>
<dbReference type="SUPFAM" id="SSF103473">
    <property type="entry name" value="MFS general substrate transporter"/>
    <property type="match status" value="1"/>
</dbReference>
<evidence type="ECO:0000256" key="4">
    <source>
        <dbReference type="ARBA" id="ARBA00022692"/>
    </source>
</evidence>
<dbReference type="Pfam" id="PF05977">
    <property type="entry name" value="MFS_3"/>
    <property type="match status" value="1"/>
</dbReference>
<keyword evidence="2" id="KW-0813">Transport</keyword>
<dbReference type="EMBL" id="BNJK01000002">
    <property type="protein sequence ID" value="GHO99898.1"/>
    <property type="molecule type" value="Genomic_DNA"/>
</dbReference>
<keyword evidence="4 8" id="KW-0812">Transmembrane</keyword>
<evidence type="ECO:0000256" key="1">
    <source>
        <dbReference type="ARBA" id="ARBA00004651"/>
    </source>
</evidence>
<evidence type="ECO:0000256" key="6">
    <source>
        <dbReference type="ARBA" id="ARBA00023136"/>
    </source>
</evidence>
<dbReference type="InterPro" id="IPR036259">
    <property type="entry name" value="MFS_trans_sf"/>
</dbReference>
<feature type="region of interest" description="Disordered" evidence="7">
    <location>
        <begin position="120"/>
        <end position="139"/>
    </location>
</feature>
<evidence type="ECO:0000256" key="8">
    <source>
        <dbReference type="SAM" id="Phobius"/>
    </source>
</evidence>
<dbReference type="RefSeq" id="WP_220210506.1">
    <property type="nucleotide sequence ID" value="NZ_BNJK01000002.1"/>
</dbReference>
<evidence type="ECO:0000256" key="2">
    <source>
        <dbReference type="ARBA" id="ARBA00022448"/>
    </source>
</evidence>
<organism evidence="9 10">
    <name type="scientific">Reticulibacter mediterranei</name>
    <dbReference type="NCBI Taxonomy" id="2778369"/>
    <lineage>
        <taxon>Bacteria</taxon>
        <taxon>Bacillati</taxon>
        <taxon>Chloroflexota</taxon>
        <taxon>Ktedonobacteria</taxon>
        <taxon>Ktedonobacterales</taxon>
        <taxon>Reticulibacteraceae</taxon>
        <taxon>Reticulibacter</taxon>
    </lineage>
</organism>
<dbReference type="AlphaFoldDB" id="A0A8J3IWP9"/>
<dbReference type="Gene3D" id="1.20.1250.20">
    <property type="entry name" value="MFS general substrate transporter like domains"/>
    <property type="match status" value="1"/>
</dbReference>
<keyword evidence="5 8" id="KW-1133">Transmembrane helix</keyword>
<name>A0A8J3IWP9_9CHLR</name>
<dbReference type="InterPro" id="IPR010290">
    <property type="entry name" value="TM_effector"/>
</dbReference>
<evidence type="ECO:0000256" key="7">
    <source>
        <dbReference type="SAM" id="MobiDB-lite"/>
    </source>
</evidence>
<comment type="caution">
    <text evidence="9">The sequence shown here is derived from an EMBL/GenBank/DDBJ whole genome shotgun (WGS) entry which is preliminary data.</text>
</comment>
<feature type="compositionally biased region" description="Low complexity" evidence="7">
    <location>
        <begin position="120"/>
        <end position="129"/>
    </location>
</feature>
<comment type="subcellular location">
    <subcellularLocation>
        <location evidence="1">Cell membrane</location>
        <topology evidence="1">Multi-pass membrane protein</topology>
    </subcellularLocation>
</comment>
<keyword evidence="6 8" id="KW-0472">Membrane</keyword>
<feature type="transmembrane region" description="Helical" evidence="8">
    <location>
        <begin position="75"/>
        <end position="98"/>
    </location>
</feature>
<protein>
    <recommendedName>
        <fullName evidence="11">MFS transporter</fullName>
    </recommendedName>
</protein>
<dbReference type="PANTHER" id="PTHR23513">
    <property type="entry name" value="INTEGRAL MEMBRANE EFFLUX PROTEIN-RELATED"/>
    <property type="match status" value="1"/>
</dbReference>
<evidence type="ECO:0000313" key="10">
    <source>
        <dbReference type="Proteomes" id="UP000597444"/>
    </source>
</evidence>
<dbReference type="PANTHER" id="PTHR23513:SF9">
    <property type="entry name" value="ENTEROBACTIN EXPORTER ENTS"/>
    <property type="match status" value="1"/>
</dbReference>
<keyword evidence="10" id="KW-1185">Reference proteome</keyword>
<proteinExistence type="predicted"/>
<keyword evidence="3" id="KW-1003">Cell membrane</keyword>
<reference evidence="9" key="1">
    <citation type="submission" date="2020-10" db="EMBL/GenBank/DDBJ databases">
        <title>Taxonomic study of unclassified bacteria belonging to the class Ktedonobacteria.</title>
        <authorList>
            <person name="Yabe S."/>
            <person name="Wang C.M."/>
            <person name="Zheng Y."/>
            <person name="Sakai Y."/>
            <person name="Cavaletti L."/>
            <person name="Monciardini P."/>
            <person name="Donadio S."/>
        </authorList>
    </citation>
    <scope>NUCLEOTIDE SEQUENCE</scope>
    <source>
        <strain evidence="9">ID150040</strain>
    </source>
</reference>
<evidence type="ECO:0000256" key="3">
    <source>
        <dbReference type="ARBA" id="ARBA00022475"/>
    </source>
</evidence>
<feature type="transmembrane region" description="Helical" evidence="8">
    <location>
        <begin position="41"/>
        <end position="69"/>
    </location>
</feature>
<dbReference type="GO" id="GO:0005886">
    <property type="term" value="C:plasma membrane"/>
    <property type="evidence" value="ECO:0007669"/>
    <property type="project" value="UniProtKB-SubCell"/>
</dbReference>
<evidence type="ECO:0000256" key="5">
    <source>
        <dbReference type="ARBA" id="ARBA00022989"/>
    </source>
</evidence>
<accession>A0A8J3IWP9</accession>
<gene>
    <name evidence="9" type="ORF">KSF_099460</name>
</gene>
<evidence type="ECO:0008006" key="11">
    <source>
        <dbReference type="Google" id="ProtNLM"/>
    </source>
</evidence>